<dbReference type="Gene3D" id="3.50.50.60">
    <property type="entry name" value="FAD/NAD(P)-binding domain"/>
    <property type="match status" value="1"/>
</dbReference>
<proteinExistence type="predicted"/>
<evidence type="ECO:0000259" key="1">
    <source>
        <dbReference type="Pfam" id="PF01266"/>
    </source>
</evidence>
<dbReference type="PANTHER" id="PTHR13847:SF285">
    <property type="entry name" value="FAD DEPENDENT OXIDOREDUCTASE DOMAIN-CONTAINING PROTEIN"/>
    <property type="match status" value="1"/>
</dbReference>
<dbReference type="SUPFAM" id="SSF51905">
    <property type="entry name" value="FAD/NAD(P)-binding domain"/>
    <property type="match status" value="1"/>
</dbReference>
<feature type="domain" description="FAD dependent oxidoreductase" evidence="1">
    <location>
        <begin position="35"/>
        <end position="399"/>
    </location>
</feature>
<accession>A0ABZ1S2E5</accession>
<dbReference type="PANTHER" id="PTHR13847">
    <property type="entry name" value="SARCOSINE DEHYDROGENASE-RELATED"/>
    <property type="match status" value="1"/>
</dbReference>
<name>A0ABZ1S2E5_9ACTN</name>
<organism evidence="2 3">
    <name type="scientific">Micromonospora globbae</name>
    <dbReference type="NCBI Taxonomy" id="1894969"/>
    <lineage>
        <taxon>Bacteria</taxon>
        <taxon>Bacillati</taxon>
        <taxon>Actinomycetota</taxon>
        <taxon>Actinomycetes</taxon>
        <taxon>Micromonosporales</taxon>
        <taxon>Micromonosporaceae</taxon>
        <taxon>Micromonospora</taxon>
    </lineage>
</organism>
<evidence type="ECO:0000313" key="3">
    <source>
        <dbReference type="Proteomes" id="UP001432190"/>
    </source>
</evidence>
<evidence type="ECO:0000313" key="2">
    <source>
        <dbReference type="EMBL" id="WUP47898.1"/>
    </source>
</evidence>
<dbReference type="Proteomes" id="UP001432190">
    <property type="component" value="Chromosome"/>
</dbReference>
<dbReference type="InterPro" id="IPR036188">
    <property type="entry name" value="FAD/NAD-bd_sf"/>
</dbReference>
<reference evidence="2" key="1">
    <citation type="submission" date="2022-10" db="EMBL/GenBank/DDBJ databases">
        <title>The complete genomes of actinobacterial strains from the NBC collection.</title>
        <authorList>
            <person name="Joergensen T.S."/>
            <person name="Alvarez Arevalo M."/>
            <person name="Sterndorff E.B."/>
            <person name="Faurdal D."/>
            <person name="Vuksanovic O."/>
            <person name="Mourched A.-S."/>
            <person name="Charusanti P."/>
            <person name="Shaw S."/>
            <person name="Blin K."/>
            <person name="Weber T."/>
        </authorList>
    </citation>
    <scope>NUCLEOTIDE SEQUENCE</scope>
    <source>
        <strain evidence="2">NBC_00256</strain>
    </source>
</reference>
<protein>
    <submittedName>
        <fullName evidence="2">FAD-binding oxidoreductase</fullName>
    </submittedName>
</protein>
<keyword evidence="3" id="KW-1185">Reference proteome</keyword>
<sequence length="463" mass="49472">MATPLMSYRDVSYWLSSLDEPLTPRPPLPGGTEADVAIVGAGYTGLWTAYYLAHADPSLRIVVLEREIAGYGASGRNGGWCSALFPTSLTALGRRHGRDAAVAMQRAMQETVREVGRVVAAEGIDCDWARGGTVVLARTEAQLGRARAAVAEARAFGFGPDDLALLDADEAAARCAAEGVRGGTYTPHCAAVHPARLARGLARAVERLGVTIHERTPVSEIRPGAAVTPAGLVRAPVVVRATEGYTPQLPGQRRTVVPVYSLMIATEPLPEHVWARIGLAGRETFSDHRHVIIYGQRTADGRLAFGGRGAPYHFGSRVRPGYDREPEVFAALRRTLGDLFPALGPDVAVTHRWGGPLGVARDWSASVGLDRVTGLAWAGGYVGDGVSTTNLAGRTLADLIRGVESDVTALPWVGHRSPRWEPEPLRWLAVNAGLRVMFSADAAEARTGRPSRRAALFGRFLGH</sequence>
<dbReference type="Pfam" id="PF01266">
    <property type="entry name" value="DAO"/>
    <property type="match status" value="1"/>
</dbReference>
<dbReference type="Gene3D" id="3.30.9.10">
    <property type="entry name" value="D-Amino Acid Oxidase, subunit A, domain 2"/>
    <property type="match status" value="1"/>
</dbReference>
<dbReference type="InterPro" id="IPR006076">
    <property type="entry name" value="FAD-dep_OxRdtase"/>
</dbReference>
<gene>
    <name evidence="2" type="ORF">OG994_19970</name>
</gene>
<dbReference type="EMBL" id="CP108084">
    <property type="protein sequence ID" value="WUP47898.1"/>
    <property type="molecule type" value="Genomic_DNA"/>
</dbReference>